<dbReference type="CDD" id="cd00067">
    <property type="entry name" value="GAL4"/>
    <property type="match status" value="1"/>
</dbReference>
<name>A0AAD7ACN9_9AGAR</name>
<feature type="compositionally biased region" description="Basic and acidic residues" evidence="6">
    <location>
        <begin position="648"/>
        <end position="657"/>
    </location>
</feature>
<comment type="caution">
    <text evidence="8">The sequence shown here is derived from an EMBL/GenBank/DDBJ whole genome shotgun (WGS) entry which is preliminary data.</text>
</comment>
<dbReference type="InterPro" id="IPR050815">
    <property type="entry name" value="TF_fung"/>
</dbReference>
<dbReference type="GO" id="GO:0008270">
    <property type="term" value="F:zinc ion binding"/>
    <property type="evidence" value="ECO:0007669"/>
    <property type="project" value="InterPro"/>
</dbReference>
<evidence type="ECO:0000256" key="2">
    <source>
        <dbReference type="ARBA" id="ARBA00022723"/>
    </source>
</evidence>
<accession>A0AAD7ACN9</accession>
<dbReference type="Gene3D" id="4.10.240.10">
    <property type="entry name" value="Zn(2)-C6 fungal-type DNA-binding domain"/>
    <property type="match status" value="1"/>
</dbReference>
<dbReference type="EMBL" id="JARIHO010000009">
    <property type="protein sequence ID" value="KAJ7355401.1"/>
    <property type="molecule type" value="Genomic_DNA"/>
</dbReference>
<evidence type="ECO:0000256" key="1">
    <source>
        <dbReference type="ARBA" id="ARBA00004123"/>
    </source>
</evidence>
<keyword evidence="9" id="KW-1185">Reference proteome</keyword>
<proteinExistence type="predicted"/>
<feature type="compositionally biased region" description="Polar residues" evidence="6">
    <location>
        <begin position="136"/>
        <end position="145"/>
    </location>
</feature>
<dbReference type="Proteomes" id="UP001218218">
    <property type="component" value="Unassembled WGS sequence"/>
</dbReference>
<dbReference type="GO" id="GO:0000981">
    <property type="term" value="F:DNA-binding transcription factor activity, RNA polymerase II-specific"/>
    <property type="evidence" value="ECO:0007669"/>
    <property type="project" value="InterPro"/>
</dbReference>
<feature type="region of interest" description="Disordered" evidence="6">
    <location>
        <begin position="636"/>
        <end position="722"/>
    </location>
</feature>
<protein>
    <submittedName>
        <fullName evidence="8">Fungal-specific transcription factor domain-containing protein</fullName>
    </submittedName>
</protein>
<dbReference type="Pfam" id="PF04082">
    <property type="entry name" value="Fungal_trans"/>
    <property type="match status" value="1"/>
</dbReference>
<sequence length="737" mass="81156">MDAPPAVGFSFQPNYEPTQAPDEDADKSAASKGPKRKRLAKACDACHKSKRRCDGTAPCSNCYFASKPCHYTDASGRPVAAPHTGKPDASKPPRSSVTRSKTYSEDDQPRTSTSQDHVDGEPRQARKRVKNDRPNILQTQETSAESVLVRDNGGQDRAAPLVLDHALTRELTNLFFTHCHPVRAVIHKPSFSASLSHNRVPSHLLFAICALAAPLSRQPHIRSMAPPRLSGKRFAHEALSQMFDGSGHLICDPDLFTAQALCLLMVHDLVAKDTDAPATSRYRDLALQVVQALGVLTSDHPVSAAIPTADSISASIEQECVRRVFWVIHIMDLLQVSLHTQRPVSLSDAQLRLRLPVDETSFELAVHSTLPEYLYLSPVRQTWLSELGHFIRIFSLFAQTEQILNRPDTNLRTLADVEKRGEEWVSNLPDHLRFSEQNLQVQQSMFETSSNTGAWCFCCMHVYYAGFTLALQAVSTSSSLFFKTQSCSTHQCKNNLMSYSITSPAPVPQRPQWTATRLDMIMGMLGDRAKNSMIMGAFIWIQIKYCNRDDAQIRALSNNYEEMWGTRIPDLVAAATAPRLERVSSHPFAIPHASKRIMHPGASSQMYPLGRSLDELRLHSQGNNWSNAPHLPLGLGSPFTVGGSGDNDAQKQSKNEGDADSSSKNGGTSGRLGESLPSLKSSGLLDSWNSATASTTHSRTDMRELSVKPPPGMESDVRSTTLSGMPVGLQWLANESR</sequence>
<dbReference type="GO" id="GO:0006351">
    <property type="term" value="P:DNA-templated transcription"/>
    <property type="evidence" value="ECO:0007669"/>
    <property type="project" value="InterPro"/>
</dbReference>
<evidence type="ECO:0000313" key="8">
    <source>
        <dbReference type="EMBL" id="KAJ7355401.1"/>
    </source>
</evidence>
<dbReference type="GO" id="GO:0003677">
    <property type="term" value="F:DNA binding"/>
    <property type="evidence" value="ECO:0007669"/>
    <property type="project" value="InterPro"/>
</dbReference>
<evidence type="ECO:0000256" key="6">
    <source>
        <dbReference type="SAM" id="MobiDB-lite"/>
    </source>
</evidence>
<reference evidence="8" key="1">
    <citation type="submission" date="2023-03" db="EMBL/GenBank/DDBJ databases">
        <title>Massive genome expansion in bonnet fungi (Mycena s.s.) driven by repeated elements and novel gene families across ecological guilds.</title>
        <authorList>
            <consortium name="Lawrence Berkeley National Laboratory"/>
            <person name="Harder C.B."/>
            <person name="Miyauchi S."/>
            <person name="Viragh M."/>
            <person name="Kuo A."/>
            <person name="Thoen E."/>
            <person name="Andreopoulos B."/>
            <person name="Lu D."/>
            <person name="Skrede I."/>
            <person name="Drula E."/>
            <person name="Henrissat B."/>
            <person name="Morin E."/>
            <person name="Kohler A."/>
            <person name="Barry K."/>
            <person name="LaButti K."/>
            <person name="Morin E."/>
            <person name="Salamov A."/>
            <person name="Lipzen A."/>
            <person name="Mereny Z."/>
            <person name="Hegedus B."/>
            <person name="Baldrian P."/>
            <person name="Stursova M."/>
            <person name="Weitz H."/>
            <person name="Taylor A."/>
            <person name="Grigoriev I.V."/>
            <person name="Nagy L.G."/>
            <person name="Martin F."/>
            <person name="Kauserud H."/>
        </authorList>
    </citation>
    <scope>NUCLEOTIDE SEQUENCE</scope>
    <source>
        <strain evidence="8">CBHHK002</strain>
    </source>
</reference>
<dbReference type="InterPro" id="IPR007219">
    <property type="entry name" value="XnlR_reg_dom"/>
</dbReference>
<dbReference type="Pfam" id="PF00172">
    <property type="entry name" value="Zn_clus"/>
    <property type="match status" value="1"/>
</dbReference>
<feature type="domain" description="Zn(2)-C6 fungal-type" evidence="7">
    <location>
        <begin position="42"/>
        <end position="71"/>
    </location>
</feature>
<evidence type="ECO:0000256" key="3">
    <source>
        <dbReference type="ARBA" id="ARBA00023015"/>
    </source>
</evidence>
<dbReference type="AlphaFoldDB" id="A0AAD7ACN9"/>
<keyword evidence="5" id="KW-0539">Nucleus</keyword>
<dbReference type="PROSITE" id="PS00463">
    <property type="entry name" value="ZN2_CY6_FUNGAL_1"/>
    <property type="match status" value="1"/>
</dbReference>
<evidence type="ECO:0000256" key="5">
    <source>
        <dbReference type="ARBA" id="ARBA00023242"/>
    </source>
</evidence>
<comment type="subcellular location">
    <subcellularLocation>
        <location evidence="1">Nucleus</location>
    </subcellularLocation>
</comment>
<dbReference type="InterPro" id="IPR036864">
    <property type="entry name" value="Zn2-C6_fun-type_DNA-bd_sf"/>
</dbReference>
<organism evidence="8 9">
    <name type="scientific">Mycena albidolilacea</name>
    <dbReference type="NCBI Taxonomy" id="1033008"/>
    <lineage>
        <taxon>Eukaryota</taxon>
        <taxon>Fungi</taxon>
        <taxon>Dikarya</taxon>
        <taxon>Basidiomycota</taxon>
        <taxon>Agaricomycotina</taxon>
        <taxon>Agaricomycetes</taxon>
        <taxon>Agaricomycetidae</taxon>
        <taxon>Agaricales</taxon>
        <taxon>Marasmiineae</taxon>
        <taxon>Mycenaceae</taxon>
        <taxon>Mycena</taxon>
    </lineage>
</organism>
<dbReference type="SUPFAM" id="SSF57701">
    <property type="entry name" value="Zn2/Cys6 DNA-binding domain"/>
    <property type="match status" value="1"/>
</dbReference>
<dbReference type="PANTHER" id="PTHR47338">
    <property type="entry name" value="ZN(II)2CYS6 TRANSCRIPTION FACTOR (EUROFUNG)-RELATED"/>
    <property type="match status" value="1"/>
</dbReference>
<evidence type="ECO:0000256" key="4">
    <source>
        <dbReference type="ARBA" id="ARBA00023163"/>
    </source>
</evidence>
<keyword evidence="4" id="KW-0804">Transcription</keyword>
<dbReference type="SMART" id="SM00066">
    <property type="entry name" value="GAL4"/>
    <property type="match status" value="1"/>
</dbReference>
<feature type="compositionally biased region" description="Polar residues" evidence="6">
    <location>
        <begin position="687"/>
        <end position="697"/>
    </location>
</feature>
<dbReference type="PANTHER" id="PTHR47338:SF5">
    <property type="entry name" value="ZN(II)2CYS6 TRANSCRIPTION FACTOR (EUROFUNG)"/>
    <property type="match status" value="1"/>
</dbReference>
<gene>
    <name evidence="8" type="ORF">DFH08DRAFT_498847</name>
</gene>
<evidence type="ECO:0000313" key="9">
    <source>
        <dbReference type="Proteomes" id="UP001218218"/>
    </source>
</evidence>
<dbReference type="CDD" id="cd12148">
    <property type="entry name" value="fungal_TF_MHR"/>
    <property type="match status" value="1"/>
</dbReference>
<dbReference type="PROSITE" id="PS50048">
    <property type="entry name" value="ZN2_CY6_FUNGAL_2"/>
    <property type="match status" value="1"/>
</dbReference>
<dbReference type="GO" id="GO:0005634">
    <property type="term" value="C:nucleus"/>
    <property type="evidence" value="ECO:0007669"/>
    <property type="project" value="UniProtKB-SubCell"/>
</dbReference>
<dbReference type="InterPro" id="IPR001138">
    <property type="entry name" value="Zn2Cys6_DnaBD"/>
</dbReference>
<feature type="region of interest" description="Disordered" evidence="6">
    <location>
        <begin position="76"/>
        <end position="152"/>
    </location>
</feature>
<keyword evidence="3" id="KW-0805">Transcription regulation</keyword>
<feature type="region of interest" description="Disordered" evidence="6">
    <location>
        <begin position="1"/>
        <end position="40"/>
    </location>
</feature>
<evidence type="ECO:0000259" key="7">
    <source>
        <dbReference type="PROSITE" id="PS50048"/>
    </source>
</evidence>
<keyword evidence="2" id="KW-0479">Metal-binding</keyword>